<dbReference type="GO" id="GO:0016192">
    <property type="term" value="P:vesicle-mediated transport"/>
    <property type="evidence" value="ECO:0007669"/>
    <property type="project" value="UniProtKB-ARBA"/>
</dbReference>
<dbReference type="InterPro" id="IPR032691">
    <property type="entry name" value="Mon2/Sec7/BIG1-like_HUS"/>
</dbReference>
<dbReference type="GO" id="GO:0005085">
    <property type="term" value="F:guanyl-nucleotide exchange factor activity"/>
    <property type="evidence" value="ECO:0007669"/>
    <property type="project" value="InterPro"/>
</dbReference>
<reference evidence="3" key="2">
    <citation type="submission" date="2014-02" db="EMBL/GenBank/DDBJ databases">
        <title>Complete DNA sequence of /Kuraishia capsulata/ illustrates novel genomic features among budding yeasts (/Saccharomycotina/).</title>
        <authorList>
            <person name="Morales L."/>
            <person name="Noel B."/>
            <person name="Porcel B."/>
            <person name="Marcet-Houben M."/>
            <person name="Hullo M-F."/>
            <person name="Sacerdot C."/>
            <person name="Tekaia F."/>
            <person name="Leh-Louis V."/>
            <person name="Despons L."/>
            <person name="Khanna V."/>
            <person name="Aury J-M."/>
            <person name="Barbe V."/>
            <person name="Couloux A."/>
            <person name="Labadie K."/>
            <person name="Pelletier E."/>
            <person name="Souciet J-L."/>
            <person name="Boekhout T."/>
            <person name="Gabaldon T."/>
            <person name="Wincker P."/>
            <person name="Dujon B."/>
        </authorList>
    </citation>
    <scope>NUCLEOTIDE SEQUENCE</scope>
    <source>
        <strain evidence="3">CBS 1993</strain>
    </source>
</reference>
<dbReference type="Proteomes" id="UP000019384">
    <property type="component" value="Unassembled WGS sequence"/>
</dbReference>
<dbReference type="InterPro" id="IPR056604">
    <property type="entry name" value="GBF1-like_TPR"/>
</dbReference>
<dbReference type="PROSITE" id="PS50190">
    <property type="entry name" value="SEC7"/>
    <property type="match status" value="1"/>
</dbReference>
<proteinExistence type="predicted"/>
<dbReference type="InterPro" id="IPR016024">
    <property type="entry name" value="ARM-type_fold"/>
</dbReference>
<dbReference type="SMART" id="SM00222">
    <property type="entry name" value="Sec7"/>
    <property type="match status" value="1"/>
</dbReference>
<dbReference type="Gene3D" id="1.10.220.20">
    <property type="match status" value="1"/>
</dbReference>
<organism evidence="3 4">
    <name type="scientific">Kuraishia capsulata CBS 1993</name>
    <dbReference type="NCBI Taxonomy" id="1382522"/>
    <lineage>
        <taxon>Eukaryota</taxon>
        <taxon>Fungi</taxon>
        <taxon>Dikarya</taxon>
        <taxon>Ascomycota</taxon>
        <taxon>Saccharomycotina</taxon>
        <taxon>Pichiomycetes</taxon>
        <taxon>Pichiales</taxon>
        <taxon>Pichiaceae</taxon>
        <taxon>Kuraishia</taxon>
    </lineage>
</organism>
<protein>
    <recommendedName>
        <fullName evidence="2">SEC7 domain-containing protein</fullName>
    </recommendedName>
</protein>
<dbReference type="InterPro" id="IPR023394">
    <property type="entry name" value="Sec7_C_sf"/>
</dbReference>
<dbReference type="OrthoDB" id="10258608at2759"/>
<dbReference type="GO" id="GO:0005794">
    <property type="term" value="C:Golgi apparatus"/>
    <property type="evidence" value="ECO:0007669"/>
    <property type="project" value="UniProtKB-ARBA"/>
</dbReference>
<dbReference type="RefSeq" id="XP_022456893.1">
    <property type="nucleotide sequence ID" value="XM_022605423.1"/>
</dbReference>
<reference evidence="3" key="1">
    <citation type="submission" date="2013-12" db="EMBL/GenBank/DDBJ databases">
        <authorList>
            <person name="Genoscope - CEA"/>
        </authorList>
    </citation>
    <scope>NUCLEOTIDE SEQUENCE</scope>
    <source>
        <strain evidence="3">CBS 1993</strain>
    </source>
</reference>
<dbReference type="Gene3D" id="1.10.1000.11">
    <property type="entry name" value="Arf Nucleotide-binding Site Opener,domain 2"/>
    <property type="match status" value="1"/>
</dbReference>
<name>W6MGX8_9ASCO</name>
<dbReference type="STRING" id="1382522.W6MGX8"/>
<accession>W6MGX8</accession>
<dbReference type="Pfam" id="PF12783">
    <property type="entry name" value="Sec7-like_HUS"/>
    <property type="match status" value="1"/>
</dbReference>
<feature type="compositionally biased region" description="Basic and acidic residues" evidence="1">
    <location>
        <begin position="329"/>
        <end position="342"/>
    </location>
</feature>
<evidence type="ECO:0000313" key="3">
    <source>
        <dbReference type="EMBL" id="CDK24878.1"/>
    </source>
</evidence>
<feature type="domain" description="SEC7" evidence="2">
    <location>
        <begin position="605"/>
        <end position="816"/>
    </location>
</feature>
<keyword evidence="4" id="KW-1185">Reference proteome</keyword>
<dbReference type="GeneID" id="34518281"/>
<dbReference type="EMBL" id="HG793125">
    <property type="protein sequence ID" value="CDK24878.1"/>
    <property type="molecule type" value="Genomic_DNA"/>
</dbReference>
<dbReference type="HOGENOM" id="CLU_001204_3_1_1"/>
<sequence length="1532" mass="171817">MSKQITTSLKAMDPLSLVIYECTIIVSAMRKTTRWSQNGVGSGVAAILGGQFNRDSSPYVEDDYPTLNNIFGLKNSRFDPDKQGNLSYSAVMHSKFKDDNPFLSAFIQLRSLVSSAKSLESIDSLTLLQPFLVVIRSPVTSAHVTTLALNSISRFLRYNIINENLASIEQTLPQIVSSLSHCKFEGVDQSQDEVLLMKVLTLIEAFVKSDMCDLLPDEAMYEAITTCFSLSINSRRKELLRRAAEVTLTSITVKLFERLRLIAVTEKDHRKHSESEVEIVVGNEDHSLPQDTIGGTEISKAESKEEPAGQATDIAEGSLQGSTTSTPEPSEKASEPSERVTETHLPFGVPCIKEFLVHTVGIIAPENQFQYTESSRIFALELLTTVIEVSSDVLPDHPEIFALISDSTCHHLAHIIQSSDSPSLLQSALQLFITLTISLGSLLKIQVELILNSISKAIVTDFAKLEEDLSHNFDRVMKMGQLDPDETNEESQIAESSDILMAKDGRTSLSKEILVEAISILWIRTPTFFANLFKLYDCDFDRSDVCENLIRLLCRLSLADTALFTTDNVPPICLEGLLSFVNGVHEHVRILVKQNTDTEKLKPHPLVLQKEKKKEFIECTKLLNENPKKGLAMLNEKGFIKDLDDLDEVAHFLHEKSGRVDKKMLGELLAKPANAGLLKQFLELFEFSGLRVDEALRVLLKSFRLPGESQQIERIVETFSERYVSCQTESDDEKETARVETLATPAESEGSKVVPDKDAVFVLSYSIIMLNTDLHNPQVKQQMKLEEYQRNLRGVYNGKDFPAWYLEKIYFSIKEREIIIPEEHHGSSQYYDLAWKNLIAEQESKEQPKGTEAPLDVDDGDSNNIAPFDKIIFKYVCGQIVSALISIFEEAADDQIITKMMATIDRCATIATYYGMVDIVETIAEVLAHMTTLTGVKKSDLMLENAANSELIPTTEVKLEKEGEIITVSEVSVWFGRDFKAQLCTVVLFRVLKKNNWRVSKAWEFTMRIIFTLFENCLLEPDVFPEFQKKYGFESLPKPKPEFQINRSQALKESGLFSTFSSYLKGLSDDRPEPTDEEIESTLSTIDCIKSSSIVPLFGHVAKTDSENIKELVSLLLESFPPQLEETARFYVSECLFILEISVYLCTLLTEDTESTLAVLKKCASLIEISEKEFAFPPSAVIRVSVYQLILLKSTEDKESLVNTITTLHTVVESDREAIIKSGTSLLKPLEDLMSLSIWSRKILVTDVKYWTVIRVFASSPKYVERVYAFLEDVLGSKPSPVVPETYMQILGLLDEISAVGAYGAQWEQEYEKLMSTGHTLDQYKNPFKELVSTALKSINLTLGLSNAIAFQEKKRSSEGLKPDAEAMSWYPLIEAVAHQCYNPCRQLRAEALKSLRMLIVSNDLGENVTSEGVIDVGCMRLLVELLKPEVEATDPNGMIKTQSEVIKLTCETLLNYNLAHPTTIVSKFLKIVSKFLVKNAAKPAFKDQTSDSLKNMFVIMKDKLEIEKITSLEIDESIIALIQNPANEPAT</sequence>
<dbReference type="GO" id="GO:0032012">
    <property type="term" value="P:regulation of ARF protein signal transduction"/>
    <property type="evidence" value="ECO:0007669"/>
    <property type="project" value="InterPro"/>
</dbReference>
<dbReference type="InterPro" id="IPR000904">
    <property type="entry name" value="Sec7_dom"/>
</dbReference>
<dbReference type="SUPFAM" id="SSF48425">
    <property type="entry name" value="Sec7 domain"/>
    <property type="match status" value="1"/>
</dbReference>
<dbReference type="InterPro" id="IPR035999">
    <property type="entry name" value="Sec7_dom_sf"/>
</dbReference>
<dbReference type="Pfam" id="PF23325">
    <property type="entry name" value="TPR_28"/>
    <property type="match status" value="1"/>
</dbReference>
<dbReference type="CDD" id="cd00171">
    <property type="entry name" value="Sec7"/>
    <property type="match status" value="1"/>
</dbReference>
<dbReference type="PANTHER" id="PTHR10663">
    <property type="entry name" value="GUANYL-NUCLEOTIDE EXCHANGE FACTOR"/>
    <property type="match status" value="1"/>
</dbReference>
<gene>
    <name evidence="3" type="ORF">KUCA_T00000845001</name>
</gene>
<dbReference type="Pfam" id="PF01369">
    <property type="entry name" value="Sec7"/>
    <property type="match status" value="1"/>
</dbReference>
<evidence type="ECO:0000259" key="2">
    <source>
        <dbReference type="PROSITE" id="PS50190"/>
    </source>
</evidence>
<dbReference type="PANTHER" id="PTHR10663:SF388">
    <property type="entry name" value="GOLGI-SPECIFIC BREFELDIN A-RESISTANCE GUANINE NUCLEOTIDE EXCHANGE FACTOR 1"/>
    <property type="match status" value="1"/>
</dbReference>
<dbReference type="SUPFAM" id="SSF48371">
    <property type="entry name" value="ARM repeat"/>
    <property type="match status" value="1"/>
</dbReference>
<feature type="region of interest" description="Disordered" evidence="1">
    <location>
        <begin position="281"/>
        <end position="342"/>
    </location>
</feature>
<evidence type="ECO:0000313" key="4">
    <source>
        <dbReference type="Proteomes" id="UP000019384"/>
    </source>
</evidence>
<evidence type="ECO:0000256" key="1">
    <source>
        <dbReference type="SAM" id="MobiDB-lite"/>
    </source>
</evidence>